<dbReference type="EMBL" id="PTRA01000006">
    <property type="protein sequence ID" value="PQA54547.1"/>
    <property type="molecule type" value="Genomic_DNA"/>
</dbReference>
<evidence type="ECO:0000313" key="1">
    <source>
        <dbReference type="EMBL" id="PQA54547.1"/>
    </source>
</evidence>
<evidence type="ECO:0000313" key="2">
    <source>
        <dbReference type="Proteomes" id="UP000239590"/>
    </source>
</evidence>
<proteinExistence type="predicted"/>
<dbReference type="Proteomes" id="UP000239590">
    <property type="component" value="Unassembled WGS sequence"/>
</dbReference>
<sequence>MKKYLFFSWLSVIVAVTACSKPEPTRPVDPPAGSESHRLVKITSGEQNQQSYQYNDQGLLQSSNLHWRYNDSSTVSSTTAFTYDTEKRMSQILYDGKPYVKFLYEGKLLDKTEEYDHKGRLVVTHFYLFNGEGQLVELLDQIHDTETAAVQSFIKHRYEYEGQRNVQRVLSFRKNVNDPTFTPWQNVYYEHYDTKKNPHLSQVSYPFVVATATQVNNPGKMTVRDARDESLLSVETYAYTYDAQGYPLQKTQQLSTTHPLPAVTVSYQYQ</sequence>
<evidence type="ECO:0008006" key="3">
    <source>
        <dbReference type="Google" id="ProtNLM"/>
    </source>
</evidence>
<dbReference type="PROSITE" id="PS51257">
    <property type="entry name" value="PROKAR_LIPOPROTEIN"/>
    <property type="match status" value="1"/>
</dbReference>
<comment type="caution">
    <text evidence="1">The sequence shown here is derived from an EMBL/GenBank/DDBJ whole genome shotgun (WGS) entry which is preliminary data.</text>
</comment>
<dbReference type="Gene3D" id="2.180.10.10">
    <property type="entry name" value="RHS repeat-associated core"/>
    <property type="match status" value="1"/>
</dbReference>
<keyword evidence="2" id="KW-1185">Reference proteome</keyword>
<protein>
    <recommendedName>
        <fullName evidence="3">YD repeat-containing protein</fullName>
    </recommendedName>
</protein>
<dbReference type="AlphaFoldDB" id="A0A2S7IGJ3"/>
<accession>A0A2S7IGJ3</accession>
<gene>
    <name evidence="1" type="ORF">C5O19_22640</name>
</gene>
<dbReference type="RefSeq" id="WP_104715669.1">
    <property type="nucleotide sequence ID" value="NZ_PTRA01000006.1"/>
</dbReference>
<reference evidence="2" key="1">
    <citation type="submission" date="2018-02" db="EMBL/GenBank/DDBJ databases">
        <title>Genome sequencing of Solimonas sp. HR-BB.</title>
        <authorList>
            <person name="Lee Y."/>
            <person name="Jeon C.O."/>
        </authorList>
    </citation>
    <scope>NUCLEOTIDE SEQUENCE [LARGE SCALE GENOMIC DNA]</scope>
    <source>
        <strain evidence="2">HR-U</strain>
    </source>
</reference>
<organism evidence="1 2">
    <name type="scientific">Siphonobacter curvatus</name>
    <dbReference type="NCBI Taxonomy" id="2094562"/>
    <lineage>
        <taxon>Bacteria</taxon>
        <taxon>Pseudomonadati</taxon>
        <taxon>Bacteroidota</taxon>
        <taxon>Cytophagia</taxon>
        <taxon>Cytophagales</taxon>
        <taxon>Cytophagaceae</taxon>
        <taxon>Siphonobacter</taxon>
    </lineage>
</organism>
<dbReference type="OrthoDB" id="892328at2"/>
<name>A0A2S7IGJ3_9BACT</name>